<gene>
    <name evidence="2" type="ORF">B0J12DRAFT_667594</name>
</gene>
<feature type="compositionally biased region" description="Pro residues" evidence="1">
    <location>
        <begin position="49"/>
        <end position="60"/>
    </location>
</feature>
<evidence type="ECO:0000313" key="3">
    <source>
        <dbReference type="Proteomes" id="UP000774617"/>
    </source>
</evidence>
<feature type="compositionally biased region" description="Low complexity" evidence="1">
    <location>
        <begin position="141"/>
        <end position="151"/>
    </location>
</feature>
<dbReference type="Proteomes" id="UP000774617">
    <property type="component" value="Unassembled WGS sequence"/>
</dbReference>
<feature type="compositionally biased region" description="Pro residues" evidence="1">
    <location>
        <begin position="73"/>
        <end position="86"/>
    </location>
</feature>
<sequence length="288" mass="30467">MTCNITTPLEVEPLPLYQRDPETSSLLSSAPSYTSEAPTYHSSSARGSDPPPPPPPPQPQPYHITTSLLDISTPPPQPHPLPPGRLPPSTTHAPGYTSSLAPDPDAVLHANYNIGAWSSVASTPAKRRQYERVAMRRVSRAAAATTGAGSMPLLESSSRRIGDETIPPSTTSASRSGSGSGSPVGRGSRAGTPPLQQQQTMRTGVLGEGAVESGELVAVGRNASDGGLESAAGPASPHEDPALVGEEAAARTRRQRLYREACLRHDWDVRLVQEGKGWDFMLSQMADW</sequence>
<feature type="region of interest" description="Disordered" evidence="1">
    <location>
        <begin position="141"/>
        <end position="201"/>
    </location>
</feature>
<feature type="region of interest" description="Disordered" evidence="1">
    <location>
        <begin position="1"/>
        <end position="105"/>
    </location>
</feature>
<proteinExistence type="predicted"/>
<dbReference type="EMBL" id="JAGTJR010000016">
    <property type="protein sequence ID" value="KAH7047613.1"/>
    <property type="molecule type" value="Genomic_DNA"/>
</dbReference>
<protein>
    <submittedName>
        <fullName evidence="2">Uncharacterized protein</fullName>
    </submittedName>
</protein>
<keyword evidence="3" id="KW-1185">Reference proteome</keyword>
<evidence type="ECO:0000313" key="2">
    <source>
        <dbReference type="EMBL" id="KAH7047613.1"/>
    </source>
</evidence>
<organism evidence="2 3">
    <name type="scientific">Macrophomina phaseolina</name>
    <dbReference type="NCBI Taxonomy" id="35725"/>
    <lineage>
        <taxon>Eukaryota</taxon>
        <taxon>Fungi</taxon>
        <taxon>Dikarya</taxon>
        <taxon>Ascomycota</taxon>
        <taxon>Pezizomycotina</taxon>
        <taxon>Dothideomycetes</taxon>
        <taxon>Dothideomycetes incertae sedis</taxon>
        <taxon>Botryosphaeriales</taxon>
        <taxon>Botryosphaeriaceae</taxon>
        <taxon>Macrophomina</taxon>
    </lineage>
</organism>
<accession>A0ABQ8G872</accession>
<feature type="compositionally biased region" description="Low complexity" evidence="1">
    <location>
        <begin position="23"/>
        <end position="36"/>
    </location>
</feature>
<feature type="compositionally biased region" description="Low complexity" evidence="1">
    <location>
        <begin position="167"/>
        <end position="177"/>
    </location>
</feature>
<name>A0ABQ8G872_9PEZI</name>
<reference evidence="2 3" key="1">
    <citation type="journal article" date="2021" name="Nat. Commun.">
        <title>Genetic determinants of endophytism in the Arabidopsis root mycobiome.</title>
        <authorList>
            <person name="Mesny F."/>
            <person name="Miyauchi S."/>
            <person name="Thiergart T."/>
            <person name="Pickel B."/>
            <person name="Atanasova L."/>
            <person name="Karlsson M."/>
            <person name="Huettel B."/>
            <person name="Barry K.W."/>
            <person name="Haridas S."/>
            <person name="Chen C."/>
            <person name="Bauer D."/>
            <person name="Andreopoulos W."/>
            <person name="Pangilinan J."/>
            <person name="LaButti K."/>
            <person name="Riley R."/>
            <person name="Lipzen A."/>
            <person name="Clum A."/>
            <person name="Drula E."/>
            <person name="Henrissat B."/>
            <person name="Kohler A."/>
            <person name="Grigoriev I.V."/>
            <person name="Martin F.M."/>
            <person name="Hacquard S."/>
        </authorList>
    </citation>
    <scope>NUCLEOTIDE SEQUENCE [LARGE SCALE GENOMIC DNA]</scope>
    <source>
        <strain evidence="2 3">MPI-SDFR-AT-0080</strain>
    </source>
</reference>
<feature type="region of interest" description="Disordered" evidence="1">
    <location>
        <begin position="224"/>
        <end position="243"/>
    </location>
</feature>
<evidence type="ECO:0000256" key="1">
    <source>
        <dbReference type="SAM" id="MobiDB-lite"/>
    </source>
</evidence>
<comment type="caution">
    <text evidence="2">The sequence shown here is derived from an EMBL/GenBank/DDBJ whole genome shotgun (WGS) entry which is preliminary data.</text>
</comment>
<feature type="compositionally biased region" description="Polar residues" evidence="1">
    <location>
        <begin position="89"/>
        <end position="100"/>
    </location>
</feature>